<gene>
    <name evidence="16" type="ORF">RchiOBHm_Chr4g0425421</name>
</gene>
<name>A0A2P6QZ42_ROSCH</name>
<protein>
    <recommendedName>
        <fullName evidence="2 14">Peroxidase</fullName>
        <ecNumber evidence="2 14">1.11.1.7</ecNumber>
    </recommendedName>
</protein>
<dbReference type="AlphaFoldDB" id="A0A2P6QZ42"/>
<comment type="caution">
    <text evidence="16">The sequence shown here is derived from an EMBL/GenBank/DDBJ whole genome shotgun (WGS) entry which is preliminary data.</text>
</comment>
<evidence type="ECO:0000256" key="6">
    <source>
        <dbReference type="ARBA" id="ARBA00022729"/>
    </source>
</evidence>
<evidence type="ECO:0000259" key="15">
    <source>
        <dbReference type="PROSITE" id="PS50873"/>
    </source>
</evidence>
<evidence type="ECO:0000256" key="3">
    <source>
        <dbReference type="ARBA" id="ARBA00022559"/>
    </source>
</evidence>
<evidence type="ECO:0000256" key="10">
    <source>
        <dbReference type="PIRSR" id="PIRSR600823-1"/>
    </source>
</evidence>
<evidence type="ECO:0000313" key="16">
    <source>
        <dbReference type="EMBL" id="PRQ39457.1"/>
    </source>
</evidence>
<keyword evidence="8 11" id="KW-0408">Iron</keyword>
<dbReference type="OrthoDB" id="2113341at2759"/>
<feature type="disulfide bond" evidence="13">
    <location>
        <begin position="34"/>
        <end position="114"/>
    </location>
</feature>
<dbReference type="FunFam" id="1.10.420.10:FF:000007">
    <property type="entry name" value="Peroxidase"/>
    <property type="match status" value="1"/>
</dbReference>
<dbReference type="PRINTS" id="PR00461">
    <property type="entry name" value="PLPEROXIDASE"/>
</dbReference>
<dbReference type="GO" id="GO:0006979">
    <property type="term" value="P:response to oxidative stress"/>
    <property type="evidence" value="ECO:0007669"/>
    <property type="project" value="UniProtKB-UniRule"/>
</dbReference>
<evidence type="ECO:0000256" key="14">
    <source>
        <dbReference type="RuleBase" id="RU362060"/>
    </source>
</evidence>
<feature type="disulfide bond" evidence="13">
    <location>
        <begin position="120"/>
        <end position="321"/>
    </location>
</feature>
<feature type="active site" description="Proton acceptor" evidence="10">
    <location>
        <position position="65"/>
    </location>
</feature>
<keyword evidence="14" id="KW-0376">Hydrogen peroxide</keyword>
<organism evidence="16 17">
    <name type="scientific">Rosa chinensis</name>
    <name type="common">China rose</name>
    <dbReference type="NCBI Taxonomy" id="74649"/>
    <lineage>
        <taxon>Eukaryota</taxon>
        <taxon>Viridiplantae</taxon>
        <taxon>Streptophyta</taxon>
        <taxon>Embryophyta</taxon>
        <taxon>Tracheophyta</taxon>
        <taxon>Spermatophyta</taxon>
        <taxon>Magnoliopsida</taxon>
        <taxon>eudicotyledons</taxon>
        <taxon>Gunneridae</taxon>
        <taxon>Pentapetalae</taxon>
        <taxon>rosids</taxon>
        <taxon>fabids</taxon>
        <taxon>Rosales</taxon>
        <taxon>Rosaceae</taxon>
        <taxon>Rosoideae</taxon>
        <taxon>Rosoideae incertae sedis</taxon>
        <taxon>Rosa</taxon>
    </lineage>
</organism>
<keyword evidence="11 14" id="KW-0106">Calcium</keyword>
<feature type="disulfide bond" evidence="13">
    <location>
        <begin position="200"/>
        <end position="231"/>
    </location>
</feature>
<keyword evidence="9 13" id="KW-1015">Disulfide bond</keyword>
<dbReference type="CDD" id="cd00693">
    <property type="entry name" value="secretory_peroxidase"/>
    <property type="match status" value="1"/>
</dbReference>
<dbReference type="GO" id="GO:0140825">
    <property type="term" value="F:lactoperoxidase activity"/>
    <property type="evidence" value="ECO:0007669"/>
    <property type="project" value="UniProtKB-EC"/>
</dbReference>
<evidence type="ECO:0000256" key="8">
    <source>
        <dbReference type="ARBA" id="ARBA00023004"/>
    </source>
</evidence>
<dbReference type="Proteomes" id="UP000238479">
    <property type="component" value="Chromosome 4"/>
</dbReference>
<dbReference type="Gene3D" id="1.10.420.10">
    <property type="entry name" value="Peroxidase, domain 2"/>
    <property type="match status" value="1"/>
</dbReference>
<feature type="binding site" evidence="11">
    <location>
        <position position="248"/>
    </location>
    <ligand>
        <name>Ca(2+)</name>
        <dbReference type="ChEBI" id="CHEBI:29108"/>
        <label>2</label>
    </ligand>
</feature>
<feature type="chain" id="PRO_5015020809" description="Peroxidase" evidence="14">
    <location>
        <begin position="23"/>
        <end position="324"/>
    </location>
</feature>
<comment type="function">
    <text evidence="14">Removal of H(2)O(2), oxidation of toxic reductants, biosynthesis and degradation of lignin, suberization, auxin catabolism, response to environmental stresses such as wounding, pathogen attack and oxidative stress.</text>
</comment>
<dbReference type="PROSITE" id="PS50873">
    <property type="entry name" value="PEROXIDASE_4"/>
    <property type="match status" value="1"/>
</dbReference>
<feature type="binding site" evidence="11">
    <location>
        <position position="71"/>
    </location>
    <ligand>
        <name>Ca(2+)</name>
        <dbReference type="ChEBI" id="CHEBI:29108"/>
        <label>1</label>
    </ligand>
</feature>
<feature type="signal peptide" evidence="14">
    <location>
        <begin position="1"/>
        <end position="22"/>
    </location>
</feature>
<evidence type="ECO:0000256" key="12">
    <source>
        <dbReference type="PIRSR" id="PIRSR600823-4"/>
    </source>
</evidence>
<comment type="catalytic activity">
    <reaction evidence="1 14">
        <text>2 a phenolic donor + H2O2 = 2 a phenolic radical donor + 2 H2O</text>
        <dbReference type="Rhea" id="RHEA:56136"/>
        <dbReference type="ChEBI" id="CHEBI:15377"/>
        <dbReference type="ChEBI" id="CHEBI:16240"/>
        <dbReference type="ChEBI" id="CHEBI:139520"/>
        <dbReference type="ChEBI" id="CHEBI:139521"/>
        <dbReference type="EC" id="1.11.1.7"/>
    </reaction>
</comment>
<keyword evidence="5 11" id="KW-0479">Metal-binding</keyword>
<evidence type="ECO:0000256" key="7">
    <source>
        <dbReference type="ARBA" id="ARBA00023002"/>
    </source>
</evidence>
<accession>A0A2P6QZ42</accession>
<feature type="binding site" evidence="11">
    <location>
        <position position="69"/>
    </location>
    <ligand>
        <name>Ca(2+)</name>
        <dbReference type="ChEBI" id="CHEBI:29108"/>
        <label>1</label>
    </ligand>
</feature>
<keyword evidence="7 14" id="KW-0560">Oxidoreductase</keyword>
<dbReference type="GO" id="GO:0020037">
    <property type="term" value="F:heme binding"/>
    <property type="evidence" value="ECO:0007669"/>
    <property type="project" value="UniProtKB-UniRule"/>
</dbReference>
<evidence type="ECO:0000256" key="5">
    <source>
        <dbReference type="ARBA" id="ARBA00022723"/>
    </source>
</evidence>
<reference evidence="16 17" key="1">
    <citation type="journal article" date="2018" name="Nat. Genet.">
        <title>The Rosa genome provides new insights in the design of modern roses.</title>
        <authorList>
            <person name="Bendahmane M."/>
        </authorList>
    </citation>
    <scope>NUCLEOTIDE SEQUENCE [LARGE SCALE GENOMIC DNA]</scope>
    <source>
        <strain evidence="17">cv. Old Blush</strain>
    </source>
</reference>
<keyword evidence="6 14" id="KW-0732">Signal</keyword>
<feature type="disulfide bond" evidence="13">
    <location>
        <begin position="67"/>
        <end position="72"/>
    </location>
</feature>
<feature type="binding site" evidence="11">
    <location>
        <position position="73"/>
    </location>
    <ligand>
        <name>Ca(2+)</name>
        <dbReference type="ChEBI" id="CHEBI:29108"/>
        <label>1</label>
    </ligand>
</feature>
<evidence type="ECO:0000313" key="17">
    <source>
        <dbReference type="Proteomes" id="UP000238479"/>
    </source>
</evidence>
<dbReference type="PANTHER" id="PTHR31517:SF81">
    <property type="entry name" value="PEROXIDASE"/>
    <property type="match status" value="1"/>
</dbReference>
<evidence type="ECO:0000256" key="13">
    <source>
        <dbReference type="PIRSR" id="PIRSR600823-5"/>
    </source>
</evidence>
<evidence type="ECO:0000256" key="9">
    <source>
        <dbReference type="ARBA" id="ARBA00023157"/>
    </source>
</evidence>
<dbReference type="OMA" id="VMDPRTA"/>
<comment type="cofactor">
    <cofactor evidence="11 14">
        <name>heme b</name>
        <dbReference type="ChEBI" id="CHEBI:60344"/>
    </cofactor>
    <text evidence="11 14">Binds 1 heme b (iron(II)-protoporphyrin IX) group per subunit.</text>
</comment>
<evidence type="ECO:0000256" key="2">
    <source>
        <dbReference type="ARBA" id="ARBA00012313"/>
    </source>
</evidence>
<comment type="subcellular location">
    <subcellularLocation>
        <location evidence="14">Secreted</location>
    </subcellularLocation>
</comment>
<comment type="similarity">
    <text evidence="14">Belongs to the peroxidase family. Classical plant (class III) peroxidase subfamily.</text>
</comment>
<dbReference type="InterPro" id="IPR002016">
    <property type="entry name" value="Haem_peroxidase"/>
</dbReference>
<dbReference type="InterPro" id="IPR000823">
    <property type="entry name" value="Peroxidase_pln"/>
</dbReference>
<dbReference type="GO" id="GO:0005576">
    <property type="term" value="C:extracellular region"/>
    <property type="evidence" value="ECO:0007669"/>
    <property type="project" value="UniProtKB-SubCell"/>
</dbReference>
<feature type="binding site" description="axial binding residue" evidence="11">
    <location>
        <position position="193"/>
    </location>
    <ligand>
        <name>heme b</name>
        <dbReference type="ChEBI" id="CHEBI:60344"/>
    </ligand>
    <ligandPart>
        <name>Fe</name>
        <dbReference type="ChEBI" id="CHEBI:18248"/>
    </ligandPart>
</feature>
<feature type="binding site" evidence="11">
    <location>
        <position position="253"/>
    </location>
    <ligand>
        <name>Ca(2+)</name>
        <dbReference type="ChEBI" id="CHEBI:29108"/>
        <label>2</label>
    </ligand>
</feature>
<dbReference type="GO" id="GO:0046872">
    <property type="term" value="F:metal ion binding"/>
    <property type="evidence" value="ECO:0007669"/>
    <property type="project" value="UniProtKB-UniRule"/>
</dbReference>
<evidence type="ECO:0000256" key="1">
    <source>
        <dbReference type="ARBA" id="ARBA00000189"/>
    </source>
</evidence>
<feature type="binding site" evidence="11">
    <location>
        <position position="66"/>
    </location>
    <ligand>
        <name>Ca(2+)</name>
        <dbReference type="ChEBI" id="CHEBI:29108"/>
        <label>1</label>
    </ligand>
</feature>
<keyword evidence="14" id="KW-0964">Secreted</keyword>
<sequence length="324" mass="34385">MDPRAVVAGISLLLFISIGARGEGLSYNFYEASCAQVEDIVRAALGPIFLSDPTTPAALLRLMFHDCQVQGCDASILVDSSEGYASSEMASGRNFGVRKRETIGILKTMVEAECPKQVSCTDILVLAAREAVAMSGGPEIKVPLGRRDSIVAPSSKLADSLLSAANIGVDGTLHVFAKFGMTIEESVAILGAHTLGVTHCSNVLNRLNEAEDGHIKGTITPGFEAFLRLNCPQGSLASNLTFVLNDPTTATFDNHYYSNAIGGHGVLRVDAEMVMDPRTAPAVQQFAENEDYFFEAFSSAFVKLSSSGVLIGDQGVVRESCNAI</sequence>
<feature type="binding site" evidence="11">
    <location>
        <position position="194"/>
    </location>
    <ligand>
        <name>Ca(2+)</name>
        <dbReference type="ChEBI" id="CHEBI:29108"/>
        <label>2</label>
    </ligand>
</feature>
<dbReference type="InterPro" id="IPR033905">
    <property type="entry name" value="Secretory_peroxidase"/>
</dbReference>
<dbReference type="EC" id="1.11.1.7" evidence="2 14"/>
<proteinExistence type="inferred from homology"/>
<keyword evidence="17" id="KW-1185">Reference proteome</keyword>
<dbReference type="InterPro" id="IPR010255">
    <property type="entry name" value="Haem_peroxidase_sf"/>
</dbReference>
<dbReference type="EMBL" id="PDCK01000042">
    <property type="protein sequence ID" value="PRQ39457.1"/>
    <property type="molecule type" value="Genomic_DNA"/>
</dbReference>
<evidence type="ECO:0000256" key="11">
    <source>
        <dbReference type="PIRSR" id="PIRSR600823-3"/>
    </source>
</evidence>
<feature type="domain" description="Plant heme peroxidase family profile" evidence="15">
    <location>
        <begin position="24"/>
        <end position="324"/>
    </location>
</feature>
<dbReference type="PRINTS" id="PR00458">
    <property type="entry name" value="PEROXIDASE"/>
</dbReference>
<feature type="site" description="Transition state stabilizer" evidence="12">
    <location>
        <position position="61"/>
    </location>
</feature>
<keyword evidence="4 14" id="KW-0349">Heme</keyword>
<dbReference type="STRING" id="74649.A0A2P6QZ42"/>
<dbReference type="PANTHER" id="PTHR31517">
    <property type="match status" value="1"/>
</dbReference>
<dbReference type="SMR" id="A0A2P6QZ42"/>
<dbReference type="Gramene" id="PRQ39457">
    <property type="protein sequence ID" value="PRQ39457"/>
    <property type="gene ID" value="RchiOBHm_Chr4g0425421"/>
</dbReference>
<feature type="binding site" evidence="11">
    <location>
        <position position="75"/>
    </location>
    <ligand>
        <name>Ca(2+)</name>
        <dbReference type="ChEBI" id="CHEBI:29108"/>
        <label>1</label>
    </ligand>
</feature>
<comment type="cofactor">
    <cofactor evidence="11 14">
        <name>Ca(2+)</name>
        <dbReference type="ChEBI" id="CHEBI:29108"/>
    </cofactor>
    <text evidence="11 14">Binds 2 calcium ions per subunit.</text>
</comment>
<evidence type="ECO:0000256" key="4">
    <source>
        <dbReference type="ARBA" id="ARBA00022617"/>
    </source>
</evidence>
<dbReference type="GO" id="GO:0042744">
    <property type="term" value="P:hydrogen peroxide catabolic process"/>
    <property type="evidence" value="ECO:0007669"/>
    <property type="project" value="UniProtKB-KW"/>
</dbReference>
<dbReference type="Pfam" id="PF00141">
    <property type="entry name" value="peroxidase"/>
    <property type="match status" value="1"/>
</dbReference>
<dbReference type="SUPFAM" id="SSF48113">
    <property type="entry name" value="Heme-dependent peroxidases"/>
    <property type="match status" value="1"/>
</dbReference>
<dbReference type="Gene3D" id="1.10.520.10">
    <property type="match status" value="1"/>
</dbReference>
<keyword evidence="3 14" id="KW-0575">Peroxidase</keyword>